<dbReference type="SUPFAM" id="SSF52440">
    <property type="entry name" value="PreATP-grasp domain"/>
    <property type="match status" value="1"/>
</dbReference>
<dbReference type="Proteomes" id="UP000316560">
    <property type="component" value="Unassembled WGS sequence"/>
</dbReference>
<organism evidence="12 13">
    <name type="scientific">Rhodoglobus vestalii</name>
    <dbReference type="NCBI Taxonomy" id="193384"/>
    <lineage>
        <taxon>Bacteria</taxon>
        <taxon>Bacillati</taxon>
        <taxon>Actinomycetota</taxon>
        <taxon>Actinomycetes</taxon>
        <taxon>Micrococcales</taxon>
        <taxon>Microbacteriaceae</taxon>
        <taxon>Rhodoglobus</taxon>
    </lineage>
</organism>
<dbReference type="Pfam" id="PF00289">
    <property type="entry name" value="Biotin_carb_N"/>
    <property type="match status" value="1"/>
</dbReference>
<evidence type="ECO:0000256" key="7">
    <source>
        <dbReference type="ARBA" id="ARBA00048501"/>
    </source>
</evidence>
<dbReference type="EMBL" id="VFRA01000001">
    <property type="protein sequence ID" value="TQO20732.1"/>
    <property type="molecule type" value="Genomic_DNA"/>
</dbReference>
<evidence type="ECO:0000256" key="6">
    <source>
        <dbReference type="ARBA" id="ARBA00023267"/>
    </source>
</evidence>
<dbReference type="InterPro" id="IPR000089">
    <property type="entry name" value="Biotin_lipoyl"/>
</dbReference>
<dbReference type="Pfam" id="PF00364">
    <property type="entry name" value="Biotin_lipoyl"/>
    <property type="match status" value="1"/>
</dbReference>
<dbReference type="InterPro" id="IPR005482">
    <property type="entry name" value="Biotin_COase_C"/>
</dbReference>
<dbReference type="InterPro" id="IPR050856">
    <property type="entry name" value="Biotin_carboxylase_complex"/>
</dbReference>
<evidence type="ECO:0000256" key="2">
    <source>
        <dbReference type="ARBA" id="ARBA00013263"/>
    </source>
</evidence>
<comment type="cofactor">
    <cofactor evidence="1">
        <name>biotin</name>
        <dbReference type="ChEBI" id="CHEBI:57586"/>
    </cofactor>
</comment>
<evidence type="ECO:0000256" key="4">
    <source>
        <dbReference type="ARBA" id="ARBA00022741"/>
    </source>
</evidence>
<dbReference type="GO" id="GO:0005524">
    <property type="term" value="F:ATP binding"/>
    <property type="evidence" value="ECO:0007669"/>
    <property type="project" value="UniProtKB-UniRule"/>
</dbReference>
<dbReference type="PROSITE" id="PS00188">
    <property type="entry name" value="BIOTIN"/>
    <property type="match status" value="1"/>
</dbReference>
<keyword evidence="3" id="KW-0436">Ligase</keyword>
<dbReference type="AlphaFoldDB" id="A0A8H2K9R6"/>
<dbReference type="InterPro" id="IPR005481">
    <property type="entry name" value="BC-like_N"/>
</dbReference>
<dbReference type="PROSITE" id="PS50979">
    <property type="entry name" value="BC"/>
    <property type="match status" value="1"/>
</dbReference>
<evidence type="ECO:0000259" key="10">
    <source>
        <dbReference type="PROSITE" id="PS50975"/>
    </source>
</evidence>
<reference evidence="12 13" key="1">
    <citation type="submission" date="2019-06" db="EMBL/GenBank/DDBJ databases">
        <title>Sequencing the genomes of 1000 actinobacteria strains.</title>
        <authorList>
            <person name="Klenk H.-P."/>
        </authorList>
    </citation>
    <scope>NUCLEOTIDE SEQUENCE [LARGE SCALE GENOMIC DNA]</scope>
    <source>
        <strain evidence="12 13">DSM 21947</strain>
    </source>
</reference>
<dbReference type="FunFam" id="2.40.50.100:FF:000003">
    <property type="entry name" value="Acetyl-CoA carboxylase biotin carboxyl carrier protein"/>
    <property type="match status" value="1"/>
</dbReference>
<dbReference type="EC" id="6.3.4.14" evidence="2"/>
<dbReference type="SUPFAM" id="SSF56059">
    <property type="entry name" value="Glutathione synthetase ATP-binding domain-like"/>
    <property type="match status" value="1"/>
</dbReference>
<dbReference type="PANTHER" id="PTHR18866">
    <property type="entry name" value="CARBOXYLASE:PYRUVATE/ACETYL-COA/PROPIONYL-COA CARBOXYLASE"/>
    <property type="match status" value="1"/>
</dbReference>
<dbReference type="Pfam" id="PF02786">
    <property type="entry name" value="CPSase_L_D2"/>
    <property type="match status" value="1"/>
</dbReference>
<dbReference type="PANTHER" id="PTHR18866:SF33">
    <property type="entry name" value="METHYLCROTONOYL-COA CARBOXYLASE SUBUNIT ALPHA, MITOCHONDRIAL-RELATED"/>
    <property type="match status" value="1"/>
</dbReference>
<dbReference type="InterPro" id="IPR011054">
    <property type="entry name" value="Rudment_hybrid_motif"/>
</dbReference>
<feature type="domain" description="Biotin carboxylation" evidence="11">
    <location>
        <begin position="3"/>
        <end position="446"/>
    </location>
</feature>
<dbReference type="Gene3D" id="3.40.50.20">
    <property type="match status" value="1"/>
</dbReference>
<sequence>MARITKVLIANRGEIAVRVIRAAKDSGIASVAVYADQDRDARHVKLADEAYALDGTTSAETYLVIDKILSIARRSGADAIHPGYGFLAENAEFARAVIDAGIIWIGPSPEAIEKLGDKVSARHIAEKVGAPLAPGTLNPVSGAAEVLDFVDLHGLPVAIKAAFGGGGRGLKVARTREEIPELFDSATREAVAAFGRGECFVEKYLDQPRHVETQCLADAHGNVVVISTRDCSLQRRHQKLVEEAPAPFLSDEQNKALYESSKAILREVGYLGAGTCEFLVAKDGTVSFLEVNTRLQVEHPVSEEVTGIDLVREQFRIAEGGVLDYDDPAPRGHSFEFRINGEDAGLNFMPSPGPVHVLRMPGGPGVRVDSGVTTGDEISGAFDSLLAKLIVTGSSREDALERSRRALDEFEVAGLPTVLPFHRKIVRDPAFTSNPFTIYTRWIETEFDNDIEPWTGSLADPAPAPRHNVVVEVAGKRVEVNLPSKLTPSATTGAILTAAPKRRAASAVNTITGDSVKAPMQATVVKVAVAEGDKVIKGDLILVLEAMKMEQPLVAHKDGVVASVNARVGLTVASGHLLMNIAD</sequence>
<dbReference type="FunFam" id="3.40.50.20:FF:000010">
    <property type="entry name" value="Propionyl-CoA carboxylase subunit alpha"/>
    <property type="match status" value="1"/>
</dbReference>
<evidence type="ECO:0000259" key="9">
    <source>
        <dbReference type="PROSITE" id="PS50968"/>
    </source>
</evidence>
<dbReference type="InterPro" id="IPR011053">
    <property type="entry name" value="Single_hybrid_motif"/>
</dbReference>
<evidence type="ECO:0000313" key="12">
    <source>
        <dbReference type="EMBL" id="TQO20732.1"/>
    </source>
</evidence>
<dbReference type="OrthoDB" id="9760256at2"/>
<dbReference type="PROSITE" id="PS50975">
    <property type="entry name" value="ATP_GRASP"/>
    <property type="match status" value="1"/>
</dbReference>
<keyword evidence="13" id="KW-1185">Reference proteome</keyword>
<dbReference type="CDD" id="cd06850">
    <property type="entry name" value="biotinyl_domain"/>
    <property type="match status" value="1"/>
</dbReference>
<dbReference type="SUPFAM" id="SSF51230">
    <property type="entry name" value="Single hybrid motif"/>
    <property type="match status" value="1"/>
</dbReference>
<dbReference type="InterPro" id="IPR011764">
    <property type="entry name" value="Biotin_carboxylation_dom"/>
</dbReference>
<dbReference type="PROSITE" id="PS00867">
    <property type="entry name" value="CPSASE_2"/>
    <property type="match status" value="1"/>
</dbReference>
<dbReference type="InterPro" id="IPR005479">
    <property type="entry name" value="CPAse_ATP-bd"/>
</dbReference>
<dbReference type="SMART" id="SM00878">
    <property type="entry name" value="Biotin_carb_C"/>
    <property type="match status" value="1"/>
</dbReference>
<evidence type="ECO:0000256" key="3">
    <source>
        <dbReference type="ARBA" id="ARBA00022598"/>
    </source>
</evidence>
<dbReference type="GO" id="GO:0004075">
    <property type="term" value="F:biotin carboxylase activity"/>
    <property type="evidence" value="ECO:0007669"/>
    <property type="project" value="UniProtKB-EC"/>
</dbReference>
<gene>
    <name evidence="12" type="ORF">FB472_2384</name>
</gene>
<dbReference type="InterPro" id="IPR016185">
    <property type="entry name" value="PreATP-grasp_dom_sf"/>
</dbReference>
<dbReference type="Gene3D" id="2.40.50.100">
    <property type="match status" value="1"/>
</dbReference>
<protein>
    <recommendedName>
        <fullName evidence="2">biotin carboxylase</fullName>
        <ecNumber evidence="2">6.3.4.14</ecNumber>
    </recommendedName>
</protein>
<accession>A0A8H2K9R6</accession>
<comment type="catalytic activity">
    <reaction evidence="7">
        <text>N(6)-biotinyl-L-lysyl-[protein] + hydrogencarbonate + ATP = N(6)-carboxybiotinyl-L-lysyl-[protein] + ADP + phosphate + H(+)</text>
        <dbReference type="Rhea" id="RHEA:13501"/>
        <dbReference type="Rhea" id="RHEA-COMP:10505"/>
        <dbReference type="Rhea" id="RHEA-COMP:10506"/>
        <dbReference type="ChEBI" id="CHEBI:15378"/>
        <dbReference type="ChEBI" id="CHEBI:17544"/>
        <dbReference type="ChEBI" id="CHEBI:30616"/>
        <dbReference type="ChEBI" id="CHEBI:43474"/>
        <dbReference type="ChEBI" id="CHEBI:83144"/>
        <dbReference type="ChEBI" id="CHEBI:83145"/>
        <dbReference type="ChEBI" id="CHEBI:456216"/>
        <dbReference type="EC" id="6.3.4.14"/>
    </reaction>
    <physiologicalReaction direction="left-to-right" evidence="7">
        <dbReference type="Rhea" id="RHEA:13502"/>
    </physiologicalReaction>
</comment>
<dbReference type="GO" id="GO:0046872">
    <property type="term" value="F:metal ion binding"/>
    <property type="evidence" value="ECO:0007669"/>
    <property type="project" value="InterPro"/>
</dbReference>
<evidence type="ECO:0000256" key="1">
    <source>
        <dbReference type="ARBA" id="ARBA00001953"/>
    </source>
</evidence>
<dbReference type="SUPFAM" id="SSF51246">
    <property type="entry name" value="Rudiment single hybrid motif"/>
    <property type="match status" value="1"/>
</dbReference>
<dbReference type="InterPro" id="IPR013815">
    <property type="entry name" value="ATP_grasp_subdomain_1"/>
</dbReference>
<dbReference type="InterPro" id="IPR011761">
    <property type="entry name" value="ATP-grasp"/>
</dbReference>
<keyword evidence="6" id="KW-0092">Biotin</keyword>
<name>A0A8H2K9R6_9MICO</name>
<dbReference type="Pfam" id="PF02785">
    <property type="entry name" value="Biotin_carb_C"/>
    <property type="match status" value="1"/>
</dbReference>
<dbReference type="PROSITE" id="PS50968">
    <property type="entry name" value="BIOTINYL_LIPOYL"/>
    <property type="match status" value="1"/>
</dbReference>
<evidence type="ECO:0000256" key="5">
    <source>
        <dbReference type="ARBA" id="ARBA00022840"/>
    </source>
</evidence>
<evidence type="ECO:0000313" key="13">
    <source>
        <dbReference type="Proteomes" id="UP000316560"/>
    </source>
</evidence>
<feature type="domain" description="Lipoyl-binding" evidence="9">
    <location>
        <begin position="506"/>
        <end position="582"/>
    </location>
</feature>
<keyword evidence="5 8" id="KW-0067">ATP-binding</keyword>
<evidence type="ECO:0000259" key="11">
    <source>
        <dbReference type="PROSITE" id="PS50979"/>
    </source>
</evidence>
<dbReference type="RefSeq" id="WP_141991000.1">
    <property type="nucleotide sequence ID" value="NZ_VFRA01000001.1"/>
</dbReference>
<evidence type="ECO:0000256" key="8">
    <source>
        <dbReference type="PROSITE-ProRule" id="PRU00409"/>
    </source>
</evidence>
<dbReference type="Gene3D" id="3.30.470.20">
    <property type="entry name" value="ATP-grasp fold, B domain"/>
    <property type="match status" value="1"/>
</dbReference>
<proteinExistence type="predicted"/>
<dbReference type="Gene3D" id="3.30.1490.20">
    <property type="entry name" value="ATP-grasp fold, A domain"/>
    <property type="match status" value="1"/>
</dbReference>
<keyword evidence="4 8" id="KW-0547">Nucleotide-binding</keyword>
<feature type="domain" description="ATP-grasp" evidence="10">
    <location>
        <begin position="122"/>
        <end position="319"/>
    </location>
</feature>
<dbReference type="InterPro" id="IPR001882">
    <property type="entry name" value="Biotin_BS"/>
</dbReference>
<comment type="caution">
    <text evidence="12">The sequence shown here is derived from an EMBL/GenBank/DDBJ whole genome shotgun (WGS) entry which is preliminary data.</text>
</comment>